<proteinExistence type="predicted"/>
<keyword evidence="1" id="KW-0472">Membrane</keyword>
<reference evidence="2 3" key="1">
    <citation type="journal article" date="2014" name="Antonie Van Leeuwenhoek">
        <title>Hyphomonas beringensis sp. nov. and Hyphomonas chukchiensis sp. nov., isolated from surface seawater of the Bering Sea and Chukchi Sea.</title>
        <authorList>
            <person name="Li C."/>
            <person name="Lai Q."/>
            <person name="Li G."/>
            <person name="Dong C."/>
            <person name="Wang J."/>
            <person name="Liao Y."/>
            <person name="Shao Z."/>
        </authorList>
    </citation>
    <scope>NUCLEOTIDE SEQUENCE [LARGE SCALE GENOMIC DNA]</scope>
    <source>
        <strain evidence="2 3">VP2</strain>
    </source>
</reference>
<organism evidence="2 3">
    <name type="scientific">Hyphomonas jannaschiana VP2</name>
    <dbReference type="NCBI Taxonomy" id="1280952"/>
    <lineage>
        <taxon>Bacteria</taxon>
        <taxon>Pseudomonadati</taxon>
        <taxon>Pseudomonadota</taxon>
        <taxon>Alphaproteobacteria</taxon>
        <taxon>Hyphomonadales</taxon>
        <taxon>Hyphomonadaceae</taxon>
        <taxon>Hyphomonas</taxon>
    </lineage>
</organism>
<dbReference type="eggNOG" id="COG5456">
    <property type="taxonomic scope" value="Bacteria"/>
</dbReference>
<dbReference type="STRING" id="1280952.HJA_12384"/>
<keyword evidence="1" id="KW-0812">Transmembrane</keyword>
<dbReference type="EMBL" id="ARYJ01000007">
    <property type="protein sequence ID" value="KCZ87799.1"/>
    <property type="molecule type" value="Genomic_DNA"/>
</dbReference>
<sequence length="169" mass="19028">MPASATRKQFRLNGWHVFLMLCAFFGFMFIVNGIFLWAALSSFPGEDEQKSYVQGLHYNETISARRIQEEQGWSAQIGLTPTEMGDRLVVRILNRDDAPLATQDIQAQLRRTVTGAEDVPVELQRSANGDYFADISLLEKGVWEARVQASIPYGTDQVEFTASKKLIIP</sequence>
<gene>
    <name evidence="2" type="ORF">HJA_12384</name>
</gene>
<keyword evidence="3" id="KW-1185">Reference proteome</keyword>
<dbReference type="OrthoDB" id="1495896at2"/>
<evidence type="ECO:0000313" key="2">
    <source>
        <dbReference type="EMBL" id="KCZ87799.1"/>
    </source>
</evidence>
<dbReference type="Pfam" id="PF05751">
    <property type="entry name" value="FixH"/>
    <property type="match status" value="1"/>
</dbReference>
<keyword evidence="1" id="KW-1133">Transmembrane helix</keyword>
<name>A0A059FB08_9PROT</name>
<protein>
    <submittedName>
        <fullName evidence="2">FixH family protein</fullName>
    </submittedName>
</protein>
<evidence type="ECO:0000256" key="1">
    <source>
        <dbReference type="SAM" id="Phobius"/>
    </source>
</evidence>
<dbReference type="AlphaFoldDB" id="A0A059FB08"/>
<feature type="transmembrane region" description="Helical" evidence="1">
    <location>
        <begin position="12"/>
        <end position="40"/>
    </location>
</feature>
<dbReference type="PATRIC" id="fig|1280952.3.peg.2479"/>
<evidence type="ECO:0000313" key="3">
    <source>
        <dbReference type="Proteomes" id="UP000024816"/>
    </source>
</evidence>
<dbReference type="InterPro" id="IPR008620">
    <property type="entry name" value="FixH"/>
</dbReference>
<dbReference type="Proteomes" id="UP000024816">
    <property type="component" value="Unassembled WGS sequence"/>
</dbReference>
<accession>A0A059FB08</accession>
<dbReference type="RefSeq" id="WP_051597650.1">
    <property type="nucleotide sequence ID" value="NZ_ARYJ01000007.1"/>
</dbReference>
<comment type="caution">
    <text evidence="2">The sequence shown here is derived from an EMBL/GenBank/DDBJ whole genome shotgun (WGS) entry which is preliminary data.</text>
</comment>